<feature type="compositionally biased region" description="Acidic residues" evidence="1">
    <location>
        <begin position="160"/>
        <end position="182"/>
    </location>
</feature>
<evidence type="ECO:0000256" key="2">
    <source>
        <dbReference type="SAM" id="Phobius"/>
    </source>
</evidence>
<sequence>MMMGMMVMVWTSTRSSSCSRPACRIADTVVLARSRQQPVVWWLRRHIGTGMVLLQVVERLGRTALGRRLLGLAARMVRGLMMRLMVRLMMWWRWLMVLGVLLLLLLGRLRITIRLHCTAGRAVATDGRSKQQLLLLSPTEAAAAGEAETIIARRHHSSYDGDEEKEADDDVEDVDDEGDDGGAEQYGGR</sequence>
<dbReference type="EnsemblMetazoa" id="ACOM023829-RA">
    <property type="protein sequence ID" value="ACOM023829-PA.1"/>
    <property type="gene ID" value="ACOM023829"/>
</dbReference>
<name>A0A8W7P1U9_ANOCL</name>
<reference evidence="3" key="1">
    <citation type="submission" date="2022-08" db="UniProtKB">
        <authorList>
            <consortium name="EnsemblMetazoa"/>
        </authorList>
    </citation>
    <scope>IDENTIFICATION</scope>
</reference>
<protein>
    <submittedName>
        <fullName evidence="3">Uncharacterized protein</fullName>
    </submittedName>
</protein>
<dbReference type="AlphaFoldDB" id="A0A8W7P1U9"/>
<feature type="transmembrane region" description="Helical" evidence="2">
    <location>
        <begin position="92"/>
        <end position="111"/>
    </location>
</feature>
<dbReference type="Proteomes" id="UP000075882">
    <property type="component" value="Unassembled WGS sequence"/>
</dbReference>
<accession>A0A8W7P1U9</accession>
<organism evidence="3">
    <name type="scientific">Anopheles coluzzii</name>
    <name type="common">African malaria mosquito</name>
    <dbReference type="NCBI Taxonomy" id="1518534"/>
    <lineage>
        <taxon>Eukaryota</taxon>
        <taxon>Metazoa</taxon>
        <taxon>Ecdysozoa</taxon>
        <taxon>Arthropoda</taxon>
        <taxon>Hexapoda</taxon>
        <taxon>Insecta</taxon>
        <taxon>Pterygota</taxon>
        <taxon>Neoptera</taxon>
        <taxon>Endopterygota</taxon>
        <taxon>Diptera</taxon>
        <taxon>Nematocera</taxon>
        <taxon>Culicoidea</taxon>
        <taxon>Culicidae</taxon>
        <taxon>Anophelinae</taxon>
        <taxon>Anopheles</taxon>
    </lineage>
</organism>
<evidence type="ECO:0000256" key="1">
    <source>
        <dbReference type="SAM" id="MobiDB-lite"/>
    </source>
</evidence>
<evidence type="ECO:0000313" key="3">
    <source>
        <dbReference type="EnsemblMetazoa" id="ACOM023829-PA.1"/>
    </source>
</evidence>
<proteinExistence type="predicted"/>
<keyword evidence="2" id="KW-0812">Transmembrane</keyword>
<keyword evidence="2" id="KW-0472">Membrane</keyword>
<keyword evidence="2" id="KW-1133">Transmembrane helix</keyword>
<feature type="region of interest" description="Disordered" evidence="1">
    <location>
        <begin position="154"/>
        <end position="189"/>
    </location>
</feature>